<organism evidence="11 12">
    <name type="scientific">Tetranychus urticae</name>
    <name type="common">Two-spotted spider mite</name>
    <dbReference type="NCBI Taxonomy" id="32264"/>
    <lineage>
        <taxon>Eukaryota</taxon>
        <taxon>Metazoa</taxon>
        <taxon>Ecdysozoa</taxon>
        <taxon>Arthropoda</taxon>
        <taxon>Chelicerata</taxon>
        <taxon>Arachnida</taxon>
        <taxon>Acari</taxon>
        <taxon>Acariformes</taxon>
        <taxon>Trombidiformes</taxon>
        <taxon>Prostigmata</taxon>
        <taxon>Eleutherengona</taxon>
        <taxon>Raphignathae</taxon>
        <taxon>Tetranychoidea</taxon>
        <taxon>Tetranychidae</taxon>
        <taxon>Tetranychus</taxon>
    </lineage>
</organism>
<dbReference type="eggNOG" id="KOG0489">
    <property type="taxonomic scope" value="Eukaryota"/>
</dbReference>
<keyword evidence="3 6" id="KW-0238">DNA-binding</keyword>
<dbReference type="GO" id="GO:0045944">
    <property type="term" value="P:positive regulation of transcription by RNA polymerase II"/>
    <property type="evidence" value="ECO:0007669"/>
    <property type="project" value="TreeGrafter"/>
</dbReference>
<dbReference type="Pfam" id="PF00046">
    <property type="entry name" value="Homeodomain"/>
    <property type="match status" value="1"/>
</dbReference>
<feature type="compositionally biased region" description="Low complexity" evidence="9">
    <location>
        <begin position="193"/>
        <end position="217"/>
    </location>
</feature>
<comment type="subcellular location">
    <subcellularLocation>
        <location evidence="1 6 7">Nucleus</location>
    </subcellularLocation>
</comment>
<feature type="DNA-binding region" description="Homeobox" evidence="6">
    <location>
        <begin position="299"/>
        <end position="358"/>
    </location>
</feature>
<feature type="region of interest" description="Disordered" evidence="9">
    <location>
        <begin position="356"/>
        <end position="442"/>
    </location>
</feature>
<dbReference type="InterPro" id="IPR050609">
    <property type="entry name" value="Antp_homeobox_Deformed_sf"/>
</dbReference>
<dbReference type="PANTHER" id="PTHR45771">
    <property type="entry name" value="HOMEOTIC PROTEIN DEFORMED"/>
    <property type="match status" value="1"/>
</dbReference>
<dbReference type="PRINTS" id="PR00025">
    <property type="entry name" value="ANTENNAPEDIA"/>
</dbReference>
<dbReference type="InterPro" id="IPR020479">
    <property type="entry name" value="HD_metazoa"/>
</dbReference>
<dbReference type="STRING" id="32264.T1KTB1"/>
<evidence type="ECO:0000313" key="11">
    <source>
        <dbReference type="EnsemblMetazoa" id="tetur20g02580.1"/>
    </source>
</evidence>
<keyword evidence="12" id="KW-1185">Reference proteome</keyword>
<evidence type="ECO:0000256" key="7">
    <source>
        <dbReference type="RuleBase" id="RU000682"/>
    </source>
</evidence>
<evidence type="ECO:0000313" key="12">
    <source>
        <dbReference type="Proteomes" id="UP000015104"/>
    </source>
</evidence>
<evidence type="ECO:0000256" key="1">
    <source>
        <dbReference type="ARBA" id="ARBA00004123"/>
    </source>
</evidence>
<feature type="region of interest" description="Disordered" evidence="9">
    <location>
        <begin position="61"/>
        <end position="264"/>
    </location>
</feature>
<feature type="compositionally biased region" description="Basic residues" evidence="9">
    <location>
        <begin position="110"/>
        <end position="122"/>
    </location>
</feature>
<dbReference type="InterPro" id="IPR017995">
    <property type="entry name" value="Homeobox_antennapedia"/>
</dbReference>
<feature type="compositionally biased region" description="Low complexity" evidence="9">
    <location>
        <begin position="372"/>
        <end position="410"/>
    </location>
</feature>
<dbReference type="GO" id="GO:0000978">
    <property type="term" value="F:RNA polymerase II cis-regulatory region sequence-specific DNA binding"/>
    <property type="evidence" value="ECO:0007669"/>
    <property type="project" value="TreeGrafter"/>
</dbReference>
<dbReference type="PRINTS" id="PR00024">
    <property type="entry name" value="HOMEOBOX"/>
</dbReference>
<dbReference type="PROSITE" id="PS50071">
    <property type="entry name" value="HOMEOBOX_2"/>
    <property type="match status" value="1"/>
</dbReference>
<dbReference type="EMBL" id="CAEY01000520">
    <property type="status" value="NOT_ANNOTATED_CDS"/>
    <property type="molecule type" value="Genomic_DNA"/>
</dbReference>
<feature type="domain" description="Homeobox" evidence="10">
    <location>
        <begin position="297"/>
        <end position="357"/>
    </location>
</feature>
<dbReference type="InterPro" id="IPR009057">
    <property type="entry name" value="Homeodomain-like_sf"/>
</dbReference>
<dbReference type="InterPro" id="IPR001827">
    <property type="entry name" value="Homeobox_Antennapedia_CS"/>
</dbReference>
<dbReference type="InterPro" id="IPR017970">
    <property type="entry name" value="Homeobox_CS"/>
</dbReference>
<dbReference type="GO" id="GO:0009952">
    <property type="term" value="P:anterior/posterior pattern specification"/>
    <property type="evidence" value="ECO:0007669"/>
    <property type="project" value="TreeGrafter"/>
</dbReference>
<dbReference type="PANTHER" id="PTHR45771:SF6">
    <property type="entry name" value="HOMEOTIC PROTEIN SEX COMBS REDUCED"/>
    <property type="match status" value="1"/>
</dbReference>
<evidence type="ECO:0000259" key="10">
    <source>
        <dbReference type="PROSITE" id="PS50071"/>
    </source>
</evidence>
<sequence>MNPAAYTAAAAAEDAASGGYSSYYDVTGSSSGLGGGGGGGGSVSVSSNSSNVNTFGFNHHSSSHHSFNHHQSTPIPGYHTHVNDSLSNYGSPHHPHHLNHSQHSLQNHLQSHHQHLTHHSPGHHSSPLHPHHPHQQYYGTQSVPGAGPMGSLGQNVSLGSTDSSLEPSPGILTHPHHLLATSSGLLSHHHHPNVSSPSPSPSHQQQQQQQSSSSLHQTGSNHQQLDVKSNLLDIQSMSDPPSPPDCAISGNSGSNSGASGTGQPVIYPWMKKAHVNQSSESSNVFRTVQNGNNFTGMEPKRQRTAYTRHQILELEKEFHYNRYLTRRRRIEIAHSLLLSERQIKIWFQNRRMKWKKDNKLPNTKNVKKKNQANNNNNNNTTNNSTSNSNNNNNNNNTSSNNTSSSNANNNHGNNVPGSHDLNSSISSMTISGTNGPVLPTVEPKTEAAAYGLTEL</sequence>
<evidence type="ECO:0000256" key="2">
    <source>
        <dbReference type="ARBA" id="ARBA00022473"/>
    </source>
</evidence>
<dbReference type="EnsemblMetazoa" id="tetur20g02580.1">
    <property type="protein sequence ID" value="tetur20g02580.1"/>
    <property type="gene ID" value="tetur20g02580"/>
</dbReference>
<evidence type="ECO:0000256" key="3">
    <source>
        <dbReference type="ARBA" id="ARBA00023125"/>
    </source>
</evidence>
<keyword evidence="4 6" id="KW-0371">Homeobox</keyword>
<dbReference type="SUPFAM" id="SSF46689">
    <property type="entry name" value="Homeodomain-like"/>
    <property type="match status" value="1"/>
</dbReference>
<dbReference type="PROSITE" id="PS00032">
    <property type="entry name" value="ANTENNAPEDIA"/>
    <property type="match status" value="1"/>
</dbReference>
<accession>T1KTB1</accession>
<dbReference type="CDD" id="cd00086">
    <property type="entry name" value="homeodomain"/>
    <property type="match status" value="1"/>
</dbReference>
<feature type="compositionally biased region" description="Polar residues" evidence="9">
    <location>
        <begin position="218"/>
        <end position="239"/>
    </location>
</feature>
<dbReference type="Proteomes" id="UP000015104">
    <property type="component" value="Unassembled WGS sequence"/>
</dbReference>
<dbReference type="AlphaFoldDB" id="T1KTB1"/>
<keyword evidence="5 6" id="KW-0539">Nucleus</keyword>
<feature type="compositionally biased region" description="Polar residues" evidence="9">
    <location>
        <begin position="411"/>
        <end position="434"/>
    </location>
</feature>
<comment type="similarity">
    <text evidence="8">Belongs to the Antp homeobox family.</text>
</comment>
<evidence type="ECO:0000256" key="8">
    <source>
        <dbReference type="RuleBase" id="RU004442"/>
    </source>
</evidence>
<evidence type="ECO:0000256" key="4">
    <source>
        <dbReference type="ARBA" id="ARBA00023155"/>
    </source>
</evidence>
<reference evidence="11" key="2">
    <citation type="submission" date="2015-06" db="UniProtKB">
        <authorList>
            <consortium name="EnsemblMetazoa"/>
        </authorList>
    </citation>
    <scope>IDENTIFICATION</scope>
</reference>
<dbReference type="SMART" id="SM00389">
    <property type="entry name" value="HOX"/>
    <property type="match status" value="1"/>
</dbReference>
<evidence type="ECO:0000256" key="5">
    <source>
        <dbReference type="ARBA" id="ARBA00023242"/>
    </source>
</evidence>
<protein>
    <recommendedName>
        <fullName evidence="10">Homeobox domain-containing protein</fullName>
    </recommendedName>
</protein>
<keyword evidence="2" id="KW-0217">Developmental protein</keyword>
<dbReference type="GO" id="GO:0000981">
    <property type="term" value="F:DNA-binding transcription factor activity, RNA polymerase II-specific"/>
    <property type="evidence" value="ECO:0007669"/>
    <property type="project" value="InterPro"/>
</dbReference>
<reference evidence="12" key="1">
    <citation type="submission" date="2011-08" db="EMBL/GenBank/DDBJ databases">
        <authorList>
            <person name="Rombauts S."/>
        </authorList>
    </citation>
    <scope>NUCLEOTIDE SEQUENCE</scope>
    <source>
        <strain evidence="12">London</strain>
    </source>
</reference>
<dbReference type="InterPro" id="IPR001356">
    <property type="entry name" value="HD"/>
</dbReference>
<dbReference type="HOGENOM" id="CLU_048497_0_0_1"/>
<dbReference type="PROSITE" id="PS00027">
    <property type="entry name" value="HOMEOBOX_1"/>
    <property type="match status" value="1"/>
</dbReference>
<evidence type="ECO:0000256" key="6">
    <source>
        <dbReference type="PROSITE-ProRule" id="PRU00108"/>
    </source>
</evidence>
<feature type="compositionally biased region" description="Low complexity" evidence="9">
    <location>
        <begin position="249"/>
        <end position="262"/>
    </location>
</feature>
<proteinExistence type="inferred from homology"/>
<evidence type="ECO:0000256" key="9">
    <source>
        <dbReference type="SAM" id="MobiDB-lite"/>
    </source>
</evidence>
<dbReference type="GO" id="GO:0005654">
    <property type="term" value="C:nucleoplasm"/>
    <property type="evidence" value="ECO:0007669"/>
    <property type="project" value="TreeGrafter"/>
</dbReference>
<feature type="compositionally biased region" description="Polar residues" evidence="9">
    <location>
        <begin position="152"/>
        <end position="166"/>
    </location>
</feature>
<dbReference type="Gene3D" id="1.10.10.60">
    <property type="entry name" value="Homeodomain-like"/>
    <property type="match status" value="1"/>
</dbReference>
<name>T1KTB1_TETUR</name>